<dbReference type="InterPro" id="IPR008969">
    <property type="entry name" value="CarboxyPept-like_regulatory"/>
</dbReference>
<evidence type="ECO:0000256" key="13">
    <source>
        <dbReference type="RuleBase" id="RU003357"/>
    </source>
</evidence>
<keyword evidence="11 12" id="KW-0998">Cell outer membrane</keyword>
<dbReference type="Gene3D" id="2.170.130.10">
    <property type="entry name" value="TonB-dependent receptor, plug domain"/>
    <property type="match status" value="1"/>
</dbReference>
<dbReference type="Pfam" id="PF07715">
    <property type="entry name" value="Plug"/>
    <property type="match status" value="1"/>
</dbReference>
<keyword evidence="2 12" id="KW-0813">Transport</keyword>
<dbReference type="InterPro" id="IPR036942">
    <property type="entry name" value="Beta-barrel_TonB_sf"/>
</dbReference>
<keyword evidence="7" id="KW-0408">Iron</keyword>
<evidence type="ECO:0000256" key="8">
    <source>
        <dbReference type="ARBA" id="ARBA00023065"/>
    </source>
</evidence>
<dbReference type="AlphaFoldDB" id="A0A0E9LT23"/>
<proteinExistence type="inferred from homology"/>
<protein>
    <submittedName>
        <fullName evidence="17">Thiamin-regulated outer membrane receptor Omr1</fullName>
    </submittedName>
</protein>
<dbReference type="InterPro" id="IPR000531">
    <property type="entry name" value="Beta-barrel_TonB"/>
</dbReference>
<keyword evidence="17" id="KW-0675">Receptor</keyword>
<sequence>MKKSVLLLLGLLFVSAMASSQYRVSGLVTNLSGEVLPGAIVSLGEENLVVPASGRFVFNGVAAGQQALEVRFLGYELHRQVLNVNRDLDLSVRLSETSFFTDEVTVSAIRAKKTDPVAYTELSQEDIEKNNFGQDLPYLLNMTPGLVVSSDAGTGIGYTGMRLRGTDITRINVTVNGIPLNDAESQGVFWVNMPDFAASVSQVQVQRGVGTSTNGASSFGGSINFSTLNGPGEQEVVVDNAFGSYSTWRNSVQVQTGLLDNGWAFDARLSRIATDGFIDRSASDLKSFYFSGGYFAEATSVRLVTFSGQEKTHQAWNGVPKVKLENDQAGMEKLIYDDGWSEAEAENLFNSDARTFNRYLYDNQTDNYQQDHYQLHFSHKPSGNLLLNAALHYTRGKGYYESYKYNEDFGDYILPVPTMVIEGEVVPALEIEGDTITSTDLVAQKWLDNHFYGATASAVYQYANLHMVLGGGWNQYDGDHYGDVIWTAVNAGIPADYRWYQNDGTKTDLNYFAKTTYEFLPGFSAYGDLQMRHVSYDIQGLHDDQRDLTRSTSYVFFNPKFGLNYEMEAGKRIYASVAVANREPSRSDFRDADDEVVPQAEKLIDYELGLDWMADRWGIQLNGFYMDYQDQLVLTGRINTVGAYIMNNVPESYRAGVELSGQVMVSPRLVWGGNVVISSSKIKNFTEYVDNWDTWGQEVNALGTTDVAFSPNLTFASRFEAEPVQNLKAILNTRYVGEQFVDNTSSSERQLESYLVNDLILRYQIKRPGLPHIELGAQINNLLDAQYESNAWVYSYVFNGQRDVLDGYYPQAGRHFMGQVVIRF</sequence>
<comment type="similarity">
    <text evidence="12 13">Belongs to the TonB-dependent receptor family.</text>
</comment>
<dbReference type="Gene3D" id="2.40.170.20">
    <property type="entry name" value="TonB-dependent receptor, beta-barrel domain"/>
    <property type="match status" value="1"/>
</dbReference>
<evidence type="ECO:0000256" key="14">
    <source>
        <dbReference type="SAM" id="SignalP"/>
    </source>
</evidence>
<keyword evidence="9 13" id="KW-0798">TonB box</keyword>
<evidence type="ECO:0000256" key="9">
    <source>
        <dbReference type="ARBA" id="ARBA00023077"/>
    </source>
</evidence>
<evidence type="ECO:0000256" key="12">
    <source>
        <dbReference type="PROSITE-ProRule" id="PRU01360"/>
    </source>
</evidence>
<dbReference type="Pfam" id="PF13620">
    <property type="entry name" value="CarboxypepD_reg"/>
    <property type="match status" value="1"/>
</dbReference>
<evidence type="ECO:0000256" key="7">
    <source>
        <dbReference type="ARBA" id="ARBA00023004"/>
    </source>
</evidence>
<evidence type="ECO:0000256" key="1">
    <source>
        <dbReference type="ARBA" id="ARBA00004571"/>
    </source>
</evidence>
<dbReference type="Proteomes" id="UP000032900">
    <property type="component" value="Unassembled WGS sequence"/>
</dbReference>
<evidence type="ECO:0000259" key="16">
    <source>
        <dbReference type="Pfam" id="PF07715"/>
    </source>
</evidence>
<evidence type="ECO:0000313" key="18">
    <source>
        <dbReference type="Proteomes" id="UP000032900"/>
    </source>
</evidence>
<evidence type="ECO:0000256" key="5">
    <source>
        <dbReference type="ARBA" id="ARBA00022692"/>
    </source>
</evidence>
<organism evidence="17 18">
    <name type="scientific">Geofilum rubicundum JCM 15548</name>
    <dbReference type="NCBI Taxonomy" id="1236989"/>
    <lineage>
        <taxon>Bacteria</taxon>
        <taxon>Pseudomonadati</taxon>
        <taxon>Bacteroidota</taxon>
        <taxon>Bacteroidia</taxon>
        <taxon>Marinilabiliales</taxon>
        <taxon>Marinilabiliaceae</taxon>
        <taxon>Geofilum</taxon>
    </lineage>
</organism>
<dbReference type="OrthoDB" id="9761152at2"/>
<evidence type="ECO:0000256" key="10">
    <source>
        <dbReference type="ARBA" id="ARBA00023136"/>
    </source>
</evidence>
<dbReference type="EMBL" id="BAZW01000003">
    <property type="protein sequence ID" value="GAO28433.1"/>
    <property type="molecule type" value="Genomic_DNA"/>
</dbReference>
<name>A0A0E9LT23_9BACT</name>
<keyword evidence="18" id="KW-1185">Reference proteome</keyword>
<dbReference type="SUPFAM" id="SSF49464">
    <property type="entry name" value="Carboxypeptidase regulatory domain-like"/>
    <property type="match status" value="1"/>
</dbReference>
<feature type="domain" description="TonB-dependent receptor plug" evidence="16">
    <location>
        <begin position="113"/>
        <end position="221"/>
    </location>
</feature>
<keyword evidence="10 12" id="KW-0472">Membrane</keyword>
<accession>A0A0E9LT23</accession>
<comment type="subcellular location">
    <subcellularLocation>
        <location evidence="1 12">Cell outer membrane</location>
        <topology evidence="1 12">Multi-pass membrane protein</topology>
    </subcellularLocation>
</comment>
<feature type="chain" id="PRO_5002428283" evidence="14">
    <location>
        <begin position="19"/>
        <end position="824"/>
    </location>
</feature>
<gene>
    <name evidence="17" type="ORF">JCM15548_1529</name>
</gene>
<evidence type="ECO:0000256" key="4">
    <source>
        <dbReference type="ARBA" id="ARBA00022496"/>
    </source>
</evidence>
<keyword evidence="3 12" id="KW-1134">Transmembrane beta strand</keyword>
<dbReference type="PROSITE" id="PS52016">
    <property type="entry name" value="TONB_DEPENDENT_REC_3"/>
    <property type="match status" value="1"/>
</dbReference>
<feature type="domain" description="TonB-dependent receptor-like beta-barrel" evidence="15">
    <location>
        <begin position="353"/>
        <end position="782"/>
    </location>
</feature>
<dbReference type="RefSeq" id="WP_062122249.1">
    <property type="nucleotide sequence ID" value="NZ_BAZW01000003.1"/>
</dbReference>
<dbReference type="InterPro" id="IPR012910">
    <property type="entry name" value="Plug_dom"/>
</dbReference>
<dbReference type="STRING" id="1236989.JCM15548_1529"/>
<dbReference type="PANTHER" id="PTHR32552">
    <property type="entry name" value="FERRICHROME IRON RECEPTOR-RELATED"/>
    <property type="match status" value="1"/>
</dbReference>
<evidence type="ECO:0000259" key="15">
    <source>
        <dbReference type="Pfam" id="PF00593"/>
    </source>
</evidence>
<dbReference type="GO" id="GO:0015344">
    <property type="term" value="F:siderophore uptake transmembrane transporter activity"/>
    <property type="evidence" value="ECO:0007669"/>
    <property type="project" value="TreeGrafter"/>
</dbReference>
<evidence type="ECO:0000256" key="2">
    <source>
        <dbReference type="ARBA" id="ARBA00022448"/>
    </source>
</evidence>
<comment type="caution">
    <text evidence="17">The sequence shown here is derived from an EMBL/GenBank/DDBJ whole genome shotgun (WGS) entry which is preliminary data.</text>
</comment>
<dbReference type="PANTHER" id="PTHR32552:SF68">
    <property type="entry name" value="FERRICHROME OUTER MEMBRANE TRANSPORTER_PHAGE RECEPTOR"/>
    <property type="match status" value="1"/>
</dbReference>
<keyword evidence="8" id="KW-0406">Ion transport</keyword>
<keyword evidence="6 14" id="KW-0732">Signal</keyword>
<evidence type="ECO:0000313" key="17">
    <source>
        <dbReference type="EMBL" id="GAO28433.1"/>
    </source>
</evidence>
<keyword evidence="5 12" id="KW-0812">Transmembrane</keyword>
<dbReference type="SUPFAM" id="SSF56935">
    <property type="entry name" value="Porins"/>
    <property type="match status" value="1"/>
</dbReference>
<reference evidence="17 18" key="1">
    <citation type="journal article" date="2015" name="Microbes Environ.">
        <title>Distribution and evolution of nitrogen fixation genes in the phylum bacteroidetes.</title>
        <authorList>
            <person name="Inoue J."/>
            <person name="Oshima K."/>
            <person name="Suda W."/>
            <person name="Sakamoto M."/>
            <person name="Iino T."/>
            <person name="Noda S."/>
            <person name="Hongoh Y."/>
            <person name="Hattori M."/>
            <person name="Ohkuma M."/>
        </authorList>
    </citation>
    <scope>NUCLEOTIDE SEQUENCE [LARGE SCALE GENOMIC DNA]</scope>
    <source>
        <strain evidence="17">JCM 15548</strain>
    </source>
</reference>
<evidence type="ECO:0000256" key="6">
    <source>
        <dbReference type="ARBA" id="ARBA00022729"/>
    </source>
</evidence>
<dbReference type="InterPro" id="IPR039426">
    <property type="entry name" value="TonB-dep_rcpt-like"/>
</dbReference>
<keyword evidence="4" id="KW-0410">Iron transport</keyword>
<dbReference type="GO" id="GO:0009279">
    <property type="term" value="C:cell outer membrane"/>
    <property type="evidence" value="ECO:0007669"/>
    <property type="project" value="UniProtKB-SubCell"/>
</dbReference>
<dbReference type="Pfam" id="PF00593">
    <property type="entry name" value="TonB_dep_Rec_b-barrel"/>
    <property type="match status" value="1"/>
</dbReference>
<evidence type="ECO:0000256" key="11">
    <source>
        <dbReference type="ARBA" id="ARBA00023237"/>
    </source>
</evidence>
<feature type="signal peptide" evidence="14">
    <location>
        <begin position="1"/>
        <end position="18"/>
    </location>
</feature>
<evidence type="ECO:0000256" key="3">
    <source>
        <dbReference type="ARBA" id="ARBA00022452"/>
    </source>
</evidence>
<dbReference type="InterPro" id="IPR037066">
    <property type="entry name" value="Plug_dom_sf"/>
</dbReference>